<dbReference type="GO" id="GO:0030288">
    <property type="term" value="C:outer membrane-bounded periplasmic space"/>
    <property type="evidence" value="ECO:0007669"/>
    <property type="project" value="TreeGrafter"/>
</dbReference>
<dbReference type="CDD" id="cd09916">
    <property type="entry name" value="CpxP_like"/>
    <property type="match status" value="1"/>
</dbReference>
<evidence type="ECO:0000256" key="5">
    <source>
        <dbReference type="SAM" id="SignalP"/>
    </source>
</evidence>
<evidence type="ECO:0000256" key="4">
    <source>
        <dbReference type="ARBA" id="ARBA00022764"/>
    </source>
</evidence>
<dbReference type="AlphaFoldDB" id="A0A1C3EGK9"/>
<dbReference type="OrthoDB" id="6105813at2"/>
<dbReference type="PIRSF" id="PIRSF034445">
    <property type="entry name" value="CpxP_Spy"/>
    <property type="match status" value="1"/>
</dbReference>
<name>A0A1C3EGK9_9GAMM</name>
<keyword evidence="4" id="KW-0574">Periplasm</keyword>
<evidence type="ECO:0008006" key="8">
    <source>
        <dbReference type="Google" id="ProtNLM"/>
    </source>
</evidence>
<sequence length="159" mass="18243">MKMAKRILTMLAATSLLAASGTALAYGDKHHGGKHQGNKEFKRLLRGVDLNDEQKEQIRALRTEQKTAIKAERKENRQSNITRQAQVQQLILADTLDEQAVRLLAEEMVNNQVERRVKMLTAQHKMLSVLTPEQKETVAENIKKLQKRKAERLERHNNN</sequence>
<dbReference type="InterPro" id="IPR012899">
    <property type="entry name" value="LTXXQ"/>
</dbReference>
<evidence type="ECO:0000313" key="6">
    <source>
        <dbReference type="EMBL" id="ODA32396.1"/>
    </source>
</evidence>
<protein>
    <recommendedName>
        <fullName evidence="8">Stress adaptor protein CpxP</fullName>
    </recommendedName>
</protein>
<dbReference type="STRING" id="1080227.A8L45_13075"/>
<dbReference type="Gene3D" id="1.20.120.1490">
    <property type="match status" value="1"/>
</dbReference>
<keyword evidence="3 5" id="KW-0732">Signal</keyword>
<dbReference type="GO" id="GO:0051082">
    <property type="term" value="F:unfolded protein binding"/>
    <property type="evidence" value="ECO:0007669"/>
    <property type="project" value="TreeGrafter"/>
</dbReference>
<comment type="subcellular location">
    <subcellularLocation>
        <location evidence="1">Periplasm</location>
    </subcellularLocation>
</comment>
<evidence type="ECO:0000256" key="2">
    <source>
        <dbReference type="ARBA" id="ARBA00008441"/>
    </source>
</evidence>
<dbReference type="InterPro" id="IPR052211">
    <property type="entry name" value="Cpx_auxiliary_protein"/>
</dbReference>
<dbReference type="Pfam" id="PF07813">
    <property type="entry name" value="LTXXQ"/>
    <property type="match status" value="1"/>
</dbReference>
<evidence type="ECO:0000313" key="7">
    <source>
        <dbReference type="Proteomes" id="UP000094936"/>
    </source>
</evidence>
<evidence type="ECO:0000256" key="3">
    <source>
        <dbReference type="ARBA" id="ARBA00022729"/>
    </source>
</evidence>
<feature type="chain" id="PRO_5008673100" description="Stress adaptor protein CpxP" evidence="5">
    <location>
        <begin position="26"/>
        <end position="159"/>
    </location>
</feature>
<proteinExistence type="inferred from homology"/>
<comment type="similarity">
    <text evidence="2">Belongs to the CpxP/Spy family.</text>
</comment>
<dbReference type="PANTHER" id="PTHR38102">
    <property type="entry name" value="PERIPLASMIC CHAPERONE SPY"/>
    <property type="match status" value="1"/>
</dbReference>
<dbReference type="Proteomes" id="UP000094936">
    <property type="component" value="Unassembled WGS sequence"/>
</dbReference>
<evidence type="ECO:0000256" key="1">
    <source>
        <dbReference type="ARBA" id="ARBA00004418"/>
    </source>
</evidence>
<dbReference type="RefSeq" id="WP_068902973.1">
    <property type="nucleotide sequence ID" value="NZ_JBHUIF010000006.1"/>
</dbReference>
<accession>A0A1C3EGK9</accession>
<comment type="caution">
    <text evidence="6">The sequence shown here is derived from an EMBL/GenBank/DDBJ whole genome shotgun (WGS) entry which is preliminary data.</text>
</comment>
<keyword evidence="7" id="KW-1185">Reference proteome</keyword>
<gene>
    <name evidence="6" type="ORF">A8L45_13075</name>
</gene>
<dbReference type="PANTHER" id="PTHR38102:SF1">
    <property type="entry name" value="PERIPLASMIC CHAPERONE SPY"/>
    <property type="match status" value="1"/>
</dbReference>
<dbReference type="EMBL" id="LYBM01000023">
    <property type="protein sequence ID" value="ODA32396.1"/>
    <property type="molecule type" value="Genomic_DNA"/>
</dbReference>
<reference evidence="6 7" key="1">
    <citation type="submission" date="2016-05" db="EMBL/GenBank/DDBJ databases">
        <title>Genomic Taxonomy of the Vibrionaceae.</title>
        <authorList>
            <person name="Gomez-Gil B."/>
            <person name="Enciso-Ibarra J."/>
        </authorList>
    </citation>
    <scope>NUCLEOTIDE SEQUENCE [LARGE SCALE GENOMIC DNA]</scope>
    <source>
        <strain evidence="6 7">CAIM 1920</strain>
    </source>
</reference>
<organism evidence="6 7">
    <name type="scientific">Veronia pacifica</name>
    <dbReference type="NCBI Taxonomy" id="1080227"/>
    <lineage>
        <taxon>Bacteria</taxon>
        <taxon>Pseudomonadati</taxon>
        <taxon>Pseudomonadota</taxon>
        <taxon>Gammaproteobacteria</taxon>
        <taxon>Vibrionales</taxon>
        <taxon>Vibrionaceae</taxon>
        <taxon>Veronia</taxon>
    </lineage>
</organism>
<feature type="signal peptide" evidence="5">
    <location>
        <begin position="1"/>
        <end position="25"/>
    </location>
</feature>